<dbReference type="RefSeq" id="WP_146982763.1">
    <property type="nucleotide sequence ID" value="NZ_VOSM01000011.1"/>
</dbReference>
<evidence type="ECO:0000313" key="5">
    <source>
        <dbReference type="Proteomes" id="UP000321412"/>
    </source>
</evidence>
<comment type="caution">
    <text evidence="4">The sequence shown here is derived from an EMBL/GenBank/DDBJ whole genome shotgun (WGS) entry which is preliminary data.</text>
</comment>
<dbReference type="Proteomes" id="UP000321412">
    <property type="component" value="Unassembled WGS sequence"/>
</dbReference>
<dbReference type="AlphaFoldDB" id="A0A5C6WZG5"/>
<evidence type="ECO:0000313" key="4">
    <source>
        <dbReference type="EMBL" id="TXD34959.1"/>
    </source>
</evidence>
<gene>
    <name evidence="4" type="ORF">FRC98_17715</name>
</gene>
<dbReference type="Pfam" id="PF02581">
    <property type="entry name" value="TMP-TENI"/>
    <property type="match status" value="1"/>
</dbReference>
<reference evidence="4 5" key="1">
    <citation type="submission" date="2019-08" db="EMBL/GenBank/DDBJ databases">
        <title>Bradymonadales sp. TMQ4.</title>
        <authorList>
            <person name="Liang Q."/>
        </authorList>
    </citation>
    <scope>NUCLEOTIDE SEQUENCE [LARGE SCALE GENOMIC DNA]</scope>
    <source>
        <strain evidence="4 5">TMQ4</strain>
    </source>
</reference>
<keyword evidence="2" id="KW-0784">Thiamine biosynthesis</keyword>
<dbReference type="CDD" id="cd00564">
    <property type="entry name" value="TMP_TenI"/>
    <property type="match status" value="1"/>
</dbReference>
<organism evidence="4 5">
    <name type="scientific">Lujinxingia vulgaris</name>
    <dbReference type="NCBI Taxonomy" id="2600176"/>
    <lineage>
        <taxon>Bacteria</taxon>
        <taxon>Deltaproteobacteria</taxon>
        <taxon>Bradymonadales</taxon>
        <taxon>Lujinxingiaceae</taxon>
        <taxon>Lujinxingia</taxon>
    </lineage>
</organism>
<proteinExistence type="predicted"/>
<dbReference type="InterPro" id="IPR022998">
    <property type="entry name" value="ThiamineP_synth_TenI"/>
</dbReference>
<protein>
    <submittedName>
        <fullName evidence="4">Thiamine phosphate synthase</fullName>
    </submittedName>
</protein>
<dbReference type="EMBL" id="VOSM01000011">
    <property type="protein sequence ID" value="TXD34959.1"/>
    <property type="molecule type" value="Genomic_DNA"/>
</dbReference>
<dbReference type="OrthoDB" id="9810880at2"/>
<dbReference type="InterPro" id="IPR036206">
    <property type="entry name" value="ThiamineP_synth_sf"/>
</dbReference>
<dbReference type="InterPro" id="IPR013785">
    <property type="entry name" value="Aldolase_TIM"/>
</dbReference>
<dbReference type="GO" id="GO:0005737">
    <property type="term" value="C:cytoplasm"/>
    <property type="evidence" value="ECO:0007669"/>
    <property type="project" value="TreeGrafter"/>
</dbReference>
<evidence type="ECO:0000256" key="2">
    <source>
        <dbReference type="ARBA" id="ARBA00022977"/>
    </source>
</evidence>
<name>A0A5C6WZG5_9DELT</name>
<dbReference type="PANTHER" id="PTHR20857">
    <property type="entry name" value="THIAMINE-PHOSPHATE PYROPHOSPHORYLASE"/>
    <property type="match status" value="1"/>
</dbReference>
<dbReference type="GO" id="GO:0004789">
    <property type="term" value="F:thiamine-phosphate diphosphorylase activity"/>
    <property type="evidence" value="ECO:0007669"/>
    <property type="project" value="TreeGrafter"/>
</dbReference>
<dbReference type="Gene3D" id="3.20.20.70">
    <property type="entry name" value="Aldolase class I"/>
    <property type="match status" value="1"/>
</dbReference>
<accession>A0A5C6WZG5</accession>
<sequence>MARHLPSRLYAIADVSFCAARGLSLEEVAARAIAGGVSMLSVRVGEALVGRDARGREALWGEVQKVVEQGRQAGATVLLHAHIERAASMGCGGVHLKARQAGEVAGVRARLGEEALVGVSCHNAEELRAAEEVGADFVTLSPIFASVSKPGYGGEVGLKRWARLVAASRVPVYALGGVRPEHVADCLAAGFWGVAVVGGLFGAEDVEGAARNYVQSVNAA</sequence>
<comment type="pathway">
    <text evidence="1">Cofactor biosynthesis; thiamine diphosphate biosynthesis.</text>
</comment>
<keyword evidence="5" id="KW-1185">Reference proteome</keyword>
<feature type="domain" description="Thiamine phosphate synthase/TenI" evidence="3">
    <location>
        <begin position="9"/>
        <end position="199"/>
    </location>
</feature>
<evidence type="ECO:0000259" key="3">
    <source>
        <dbReference type="Pfam" id="PF02581"/>
    </source>
</evidence>
<dbReference type="PANTHER" id="PTHR20857:SF15">
    <property type="entry name" value="THIAMINE-PHOSPHATE SYNTHASE"/>
    <property type="match status" value="1"/>
</dbReference>
<dbReference type="SUPFAM" id="SSF51391">
    <property type="entry name" value="Thiamin phosphate synthase"/>
    <property type="match status" value="1"/>
</dbReference>
<dbReference type="GO" id="GO:0009228">
    <property type="term" value="P:thiamine biosynthetic process"/>
    <property type="evidence" value="ECO:0007669"/>
    <property type="project" value="UniProtKB-KW"/>
</dbReference>
<evidence type="ECO:0000256" key="1">
    <source>
        <dbReference type="ARBA" id="ARBA00004948"/>
    </source>
</evidence>